<dbReference type="GeneID" id="60421908"/>
<organism evidence="1 2">
    <name type="scientific">Candidatus Nitrosocosmicus oleophilus</name>
    <dbReference type="NCBI Taxonomy" id="1353260"/>
    <lineage>
        <taxon>Archaea</taxon>
        <taxon>Nitrososphaerota</taxon>
        <taxon>Nitrososphaeria</taxon>
        <taxon>Nitrososphaerales</taxon>
        <taxon>Nitrososphaeraceae</taxon>
        <taxon>Candidatus Nitrosocosmicus</taxon>
    </lineage>
</organism>
<evidence type="ECO:0000313" key="2">
    <source>
        <dbReference type="Proteomes" id="UP000058925"/>
    </source>
</evidence>
<dbReference type="SUPFAM" id="SSF89550">
    <property type="entry name" value="PHP domain-like"/>
    <property type="match status" value="1"/>
</dbReference>
<keyword evidence="2" id="KW-1185">Reference proteome</keyword>
<dbReference type="Gene3D" id="3.20.20.140">
    <property type="entry name" value="Metal-dependent hydrolases"/>
    <property type="match status" value="1"/>
</dbReference>
<dbReference type="Proteomes" id="UP000058925">
    <property type="component" value="Chromosome"/>
</dbReference>
<dbReference type="AlphaFoldDB" id="A0A654M0Q7"/>
<dbReference type="KEGG" id="taa:NMY3_01918"/>
<name>A0A654M0Q7_9ARCH</name>
<gene>
    <name evidence="1" type="ORF">NMY3_01918</name>
</gene>
<evidence type="ECO:0000313" key="1">
    <source>
        <dbReference type="EMBL" id="ALI36121.1"/>
    </source>
</evidence>
<dbReference type="InterPro" id="IPR016195">
    <property type="entry name" value="Pol/histidinol_Pase-like"/>
</dbReference>
<reference evidence="2" key="1">
    <citation type="submission" date="2015-10" db="EMBL/GenBank/DDBJ databases">
        <title>Niche specialization of a soil ammonia-oxidizing archaeon, Candidatus Nitrosocosmicus oleophilus.</title>
        <authorList>
            <person name="Jung M.-Y."/>
            <person name="Rhee S.-K."/>
        </authorList>
    </citation>
    <scope>NUCLEOTIDE SEQUENCE [LARGE SCALE GENOMIC DNA]</scope>
    <source>
        <strain evidence="2">MY3</strain>
    </source>
</reference>
<proteinExistence type="predicted"/>
<accession>A0A654M0Q7</accession>
<protein>
    <submittedName>
        <fullName evidence="1">Uncharacterized protein</fullName>
    </submittedName>
</protein>
<dbReference type="EMBL" id="CP012850">
    <property type="protein sequence ID" value="ALI36121.1"/>
    <property type="molecule type" value="Genomic_DNA"/>
</dbReference>
<dbReference type="RefSeq" id="WP_196815451.1">
    <property type="nucleotide sequence ID" value="NZ_CP012850.1"/>
</dbReference>
<dbReference type="OrthoDB" id="9751at2157"/>
<sequence length="198" mass="23341">MAKNRNIIDLSIGFSLTQETLSFIKKFFSIDVMGIYYSSALSTDKDSIVLRIENTKQDITTIKQNYFYLYYQDFKENLDNIYSNTDIFTINDFFNPKNLLRKLTGKNIGFEFMVSKLRYLSTSQVGRWFSYMKYFYGLCKRYGHQLIVSSGAKNIFELTSSRVINSILDRLEVSSTEYWADLNQWLSRKKRGMIYDSL</sequence>